<dbReference type="InterPro" id="IPR000182">
    <property type="entry name" value="GNAT_dom"/>
</dbReference>
<comment type="caution">
    <text evidence="11">The sequence shown here is derived from an EMBL/GenBank/DDBJ whole genome shotgun (WGS) entry which is preliminary data.</text>
</comment>
<dbReference type="InterPro" id="IPR016181">
    <property type="entry name" value="Acyl_CoA_acyltransferase"/>
</dbReference>
<dbReference type="Gene3D" id="3.40.630.30">
    <property type="match status" value="1"/>
</dbReference>
<comment type="similarity">
    <text evidence="3 9">Belongs to the acetyltransferase family. EctA subfamily.</text>
</comment>
<dbReference type="PROSITE" id="PS51186">
    <property type="entry name" value="GNAT"/>
    <property type="match status" value="1"/>
</dbReference>
<dbReference type="RefSeq" id="WP_179536574.1">
    <property type="nucleotide sequence ID" value="NZ_JACBYW010000006.1"/>
</dbReference>
<dbReference type="NCBIfam" id="TIGR02406">
    <property type="entry name" value="ectoine_EctA"/>
    <property type="match status" value="1"/>
</dbReference>
<evidence type="ECO:0000256" key="9">
    <source>
        <dbReference type="RuleBase" id="RU365045"/>
    </source>
</evidence>
<comment type="function">
    <text evidence="1 9">Catalyzes the acetylation of L-2,4-diaminobutyrate (DABA) to gamma-N-acetyl-alpha,gamma-diaminobutyric acid (ADABA) with acetyl coenzyme A.</text>
</comment>
<dbReference type="EMBL" id="JACBYW010000006">
    <property type="protein sequence ID" value="NYH80241.1"/>
    <property type="molecule type" value="Genomic_DNA"/>
</dbReference>
<name>A0A852Z081_9ACTN</name>
<proteinExistence type="inferred from homology"/>
<comment type="catalytic activity">
    <reaction evidence="8 9">
        <text>L-2,4-diaminobutanoate + acetyl-CoA = (2S)-4-acetamido-2-aminobutanoate + CoA + H(+)</text>
        <dbReference type="Rhea" id="RHEA:16901"/>
        <dbReference type="ChEBI" id="CHEBI:15378"/>
        <dbReference type="ChEBI" id="CHEBI:57287"/>
        <dbReference type="ChEBI" id="CHEBI:57288"/>
        <dbReference type="ChEBI" id="CHEBI:58761"/>
        <dbReference type="ChEBI" id="CHEBI:58929"/>
        <dbReference type="EC" id="2.3.1.178"/>
    </reaction>
</comment>
<evidence type="ECO:0000313" key="12">
    <source>
        <dbReference type="Proteomes" id="UP000548304"/>
    </source>
</evidence>
<dbReference type="GO" id="GO:0019491">
    <property type="term" value="P:ectoine biosynthetic process"/>
    <property type="evidence" value="ECO:0007669"/>
    <property type="project" value="UniProtKB-UniPathway"/>
</dbReference>
<evidence type="ECO:0000256" key="4">
    <source>
        <dbReference type="ARBA" id="ARBA00012355"/>
    </source>
</evidence>
<evidence type="ECO:0000256" key="7">
    <source>
        <dbReference type="ARBA" id="ARBA00023315"/>
    </source>
</evidence>
<evidence type="ECO:0000256" key="6">
    <source>
        <dbReference type="ARBA" id="ARBA00022679"/>
    </source>
</evidence>
<dbReference type="InterPro" id="IPR012772">
    <property type="entry name" value="Ectoine_EctA"/>
</dbReference>
<evidence type="ECO:0000256" key="5">
    <source>
        <dbReference type="ARBA" id="ARBA00017935"/>
    </source>
</evidence>
<evidence type="ECO:0000313" key="11">
    <source>
        <dbReference type="EMBL" id="NYH80241.1"/>
    </source>
</evidence>
<evidence type="ECO:0000256" key="2">
    <source>
        <dbReference type="ARBA" id="ARBA00004978"/>
    </source>
</evidence>
<dbReference type="EC" id="2.3.1.178" evidence="4 9"/>
<comment type="pathway">
    <text evidence="2 9">Amine and polyamine biosynthesis; ectoine biosynthesis; L-ectoine from L-aspartate 4-semialdehyde: step 2/3.</text>
</comment>
<sequence>MTASPPQNNGTDVQYRTPTPADAIAVWQMVANEPMLDDNSSYHYTLWFRDFAETSMVANVGDELVGFMTGYRRPCKPDTFFIWQAAVKPGSGISGLGVDILANAIDFQLTTGAKYVETTISEQNKAVTMLLHMIAKKYDADIATELLFAAEALPDGDHDEVLYRLGPLNPRT</sequence>
<dbReference type="SUPFAM" id="SSF55729">
    <property type="entry name" value="Acyl-CoA N-acyltransferases (Nat)"/>
    <property type="match status" value="1"/>
</dbReference>
<evidence type="ECO:0000256" key="1">
    <source>
        <dbReference type="ARBA" id="ARBA00003741"/>
    </source>
</evidence>
<dbReference type="Pfam" id="PF00583">
    <property type="entry name" value="Acetyltransf_1"/>
    <property type="match status" value="1"/>
</dbReference>
<gene>
    <name evidence="9" type="primary">ectA</name>
    <name evidence="11" type="ORF">FHR84_003590</name>
</gene>
<keyword evidence="7 9" id="KW-0012">Acyltransferase</keyword>
<protein>
    <recommendedName>
        <fullName evidence="5 9">L-2,4-diaminobutyric acid acetyltransferase</fullName>
        <shortName evidence="9">DABA acetyltransferase</shortName>
        <ecNumber evidence="4 9">2.3.1.178</ecNumber>
    </recommendedName>
</protein>
<keyword evidence="6 9" id="KW-0808">Transferase</keyword>
<evidence type="ECO:0000259" key="10">
    <source>
        <dbReference type="PROSITE" id="PS51186"/>
    </source>
</evidence>
<dbReference type="UniPathway" id="UPA00067">
    <property type="reaction ID" value="UER00122"/>
</dbReference>
<dbReference type="GO" id="GO:0033816">
    <property type="term" value="F:diaminobutyrate acetyltransferase activity"/>
    <property type="evidence" value="ECO:0007669"/>
    <property type="project" value="UniProtKB-EC"/>
</dbReference>
<reference evidence="11 12" key="1">
    <citation type="submission" date="2020-07" db="EMBL/GenBank/DDBJ databases">
        <title>Genomic Encyclopedia of Type Strains, Phase III (KMG-III): the genomes of soil and plant-associated and newly described type strains.</title>
        <authorList>
            <person name="Whitman W."/>
        </authorList>
    </citation>
    <scope>NUCLEOTIDE SEQUENCE [LARGE SCALE GENOMIC DNA]</scope>
    <source>
        <strain evidence="11 12">CECT 8576</strain>
    </source>
</reference>
<evidence type="ECO:0000256" key="8">
    <source>
        <dbReference type="ARBA" id="ARBA00048924"/>
    </source>
</evidence>
<evidence type="ECO:0000256" key="3">
    <source>
        <dbReference type="ARBA" id="ARBA00010712"/>
    </source>
</evidence>
<keyword evidence="12" id="KW-1185">Reference proteome</keyword>
<accession>A0A852Z081</accession>
<organism evidence="11 12">
    <name type="scientific">Actinopolyspora biskrensis</name>
    <dbReference type="NCBI Taxonomy" id="1470178"/>
    <lineage>
        <taxon>Bacteria</taxon>
        <taxon>Bacillati</taxon>
        <taxon>Actinomycetota</taxon>
        <taxon>Actinomycetes</taxon>
        <taxon>Actinopolysporales</taxon>
        <taxon>Actinopolysporaceae</taxon>
        <taxon>Actinopolyspora</taxon>
    </lineage>
</organism>
<dbReference type="Proteomes" id="UP000548304">
    <property type="component" value="Unassembled WGS sequence"/>
</dbReference>
<feature type="domain" description="N-acetyltransferase" evidence="10">
    <location>
        <begin position="13"/>
        <end position="168"/>
    </location>
</feature>
<dbReference type="AlphaFoldDB" id="A0A852Z081"/>